<organism evidence="2 3">
    <name type="scientific">Vineibacter terrae</name>
    <dbReference type="NCBI Taxonomy" id="2586908"/>
    <lineage>
        <taxon>Bacteria</taxon>
        <taxon>Pseudomonadati</taxon>
        <taxon>Pseudomonadota</taxon>
        <taxon>Alphaproteobacteria</taxon>
        <taxon>Hyphomicrobiales</taxon>
        <taxon>Vineibacter</taxon>
    </lineage>
</organism>
<reference evidence="2 3" key="1">
    <citation type="submission" date="2019-06" db="EMBL/GenBank/DDBJ databases">
        <title>New taxonomy in bacterial strain CC-CFT640, isolated from vineyard.</title>
        <authorList>
            <person name="Lin S.-Y."/>
            <person name="Tsai C.-F."/>
            <person name="Young C.-C."/>
        </authorList>
    </citation>
    <scope>NUCLEOTIDE SEQUENCE [LARGE SCALE GENOMIC DNA]</scope>
    <source>
        <strain evidence="2 3">CC-CFT640</strain>
    </source>
</reference>
<dbReference type="EMBL" id="VDUZ01000012">
    <property type="protein sequence ID" value="TXL75991.1"/>
    <property type="molecule type" value="Genomic_DNA"/>
</dbReference>
<dbReference type="AlphaFoldDB" id="A0A5C8PNR5"/>
<dbReference type="RefSeq" id="WP_147847352.1">
    <property type="nucleotide sequence ID" value="NZ_VDUZ01000012.1"/>
</dbReference>
<sequence>MRILEPSCHPERSEGSPADDARCALRRGSLAALGTTGLFFAAALPAQAADIQGHAISYQITVEKPPAETKAEGQMSASLSKTCESWDYSSALLYSLGRTGARMESWQEGTKFSEKPDGRILQYEARYRVGARGEEARGTVVLGADGAGTLDVKSDKLPRKVDLPAGTLLPVALRAKLIDALSSSDPDTAGGPFALRTIELGRFYAAADVTVARAAALPALKPPAPRISSPLLRGRAWTLKQTSRALSDWMESTFELHESGVIARFTFRREGIVWRADVKELNAFATPKCGG</sequence>
<feature type="region of interest" description="Disordered" evidence="1">
    <location>
        <begin position="1"/>
        <end position="20"/>
    </location>
</feature>
<comment type="caution">
    <text evidence="2">The sequence shown here is derived from an EMBL/GenBank/DDBJ whole genome shotgun (WGS) entry which is preliminary data.</text>
</comment>
<accession>A0A5C8PNR5</accession>
<proteinExistence type="predicted"/>
<dbReference type="InterPro" id="IPR015000">
    <property type="entry name" value="EipB-like"/>
</dbReference>
<evidence type="ECO:0000313" key="2">
    <source>
        <dbReference type="EMBL" id="TXL75991.1"/>
    </source>
</evidence>
<evidence type="ECO:0000313" key="3">
    <source>
        <dbReference type="Proteomes" id="UP000321638"/>
    </source>
</evidence>
<dbReference type="OrthoDB" id="7375543at2"/>
<protein>
    <submittedName>
        <fullName evidence="2">DUF1849 family protein</fullName>
    </submittedName>
</protein>
<gene>
    <name evidence="2" type="ORF">FHP25_12925</name>
</gene>
<feature type="compositionally biased region" description="Basic and acidic residues" evidence="1">
    <location>
        <begin position="8"/>
        <end position="20"/>
    </location>
</feature>
<dbReference type="Proteomes" id="UP000321638">
    <property type="component" value="Unassembled WGS sequence"/>
</dbReference>
<keyword evidence="3" id="KW-1185">Reference proteome</keyword>
<name>A0A5C8PNR5_9HYPH</name>
<evidence type="ECO:0000256" key="1">
    <source>
        <dbReference type="SAM" id="MobiDB-lite"/>
    </source>
</evidence>
<dbReference type="Pfam" id="PF08904">
    <property type="entry name" value="EipB_like"/>
    <property type="match status" value="1"/>
</dbReference>